<proteinExistence type="inferred from homology"/>
<feature type="domain" description="ABC transmembrane type-1" evidence="9">
    <location>
        <begin position="348"/>
        <end position="556"/>
    </location>
</feature>
<feature type="transmembrane region" description="Helical" evidence="8">
    <location>
        <begin position="257"/>
        <end position="275"/>
    </location>
</feature>
<dbReference type="GO" id="GO:0055085">
    <property type="term" value="P:transmembrane transport"/>
    <property type="evidence" value="ECO:0007669"/>
    <property type="project" value="InterPro"/>
</dbReference>
<evidence type="ECO:0000256" key="2">
    <source>
        <dbReference type="ARBA" id="ARBA00022448"/>
    </source>
</evidence>
<comment type="subcellular location">
    <subcellularLocation>
        <location evidence="1">Cell inner membrane</location>
        <topology evidence="1">Multi-pass membrane protein</topology>
    </subcellularLocation>
    <subcellularLocation>
        <location evidence="8">Cell membrane</location>
        <topology evidence="8">Multi-pass membrane protein</topology>
    </subcellularLocation>
</comment>
<dbReference type="GO" id="GO:0005886">
    <property type="term" value="C:plasma membrane"/>
    <property type="evidence" value="ECO:0007669"/>
    <property type="project" value="UniProtKB-SubCell"/>
</dbReference>
<keyword evidence="4" id="KW-0997">Cell inner membrane</keyword>
<feature type="transmembrane region" description="Helical" evidence="8">
    <location>
        <begin position="305"/>
        <end position="328"/>
    </location>
</feature>
<feature type="domain" description="ABC transmembrane type-1" evidence="9">
    <location>
        <begin position="69"/>
        <end position="277"/>
    </location>
</feature>
<evidence type="ECO:0000256" key="5">
    <source>
        <dbReference type="ARBA" id="ARBA00022692"/>
    </source>
</evidence>
<feature type="transmembrane region" description="Helical" evidence="8">
    <location>
        <begin position="537"/>
        <end position="555"/>
    </location>
</feature>
<dbReference type="Proteomes" id="UP000239772">
    <property type="component" value="Unassembled WGS sequence"/>
</dbReference>
<dbReference type="PROSITE" id="PS50928">
    <property type="entry name" value="ABC_TM1"/>
    <property type="match status" value="2"/>
</dbReference>
<dbReference type="CDD" id="cd06261">
    <property type="entry name" value="TM_PBP2"/>
    <property type="match status" value="2"/>
</dbReference>
<feature type="transmembrane region" description="Helical" evidence="8">
    <location>
        <begin position="104"/>
        <end position="125"/>
    </location>
</feature>
<evidence type="ECO:0000256" key="1">
    <source>
        <dbReference type="ARBA" id="ARBA00004429"/>
    </source>
</evidence>
<gene>
    <name evidence="10" type="ORF">SLNSH_09550</name>
</gene>
<feature type="transmembrane region" description="Helical" evidence="8">
    <location>
        <begin position="160"/>
        <end position="181"/>
    </location>
</feature>
<comment type="similarity">
    <text evidence="8">Belongs to the binding-protein-dependent transport system permease family.</text>
</comment>
<sequence>MTAQPAGAQARVPSPRAARGGAGIRPLASAAGIAALLALAPLAALAWIAASGDASTLTHVAVNVLPDALRQTGVLLLGVGLLAGAIGVGAAWLVTAYSFPGRAVVSAALSLPLAVPTYIAAYVYVELLDPLGPVQTAVRALFGFRSRADYWFPEIRSMPGAIVVLSFVLYPYVYMTVRALFAMQSANLLEVGRTLGARPLELFRRVALPMARPALALGLSLALLETLNDVGATEYLGVRTLTVSIYTTWVNRGSLPGAAQIALVMLAVVAVVMTVEVRARGHRRFGASVKRPRPSAPLRLRGWRAAAALSVCAVPAALGFAVPAGFLAREAIARWSRRGFDAEFLSRLEATIALAALATLIVVLLGALTASAGRLWRTRRMSLLVRAASIGYAIPGTVLAVGYLWPLAAIDNAIANAARWAFGSSPGLLLTGSGAALVIAYAARFMGIAVGGLESGFARISTHIDDAARTLGRRPAQLLREIHAPLARPALFSAALLVFVDVMKELPASLLLRPLNMDTLATALYADAARGAFEDGALSALAIVAVGLAPVLAMIRLSGSQARPPEAVALEAEQE</sequence>
<dbReference type="SUPFAM" id="SSF161098">
    <property type="entry name" value="MetI-like"/>
    <property type="match status" value="2"/>
</dbReference>
<reference evidence="11" key="1">
    <citation type="submission" date="2018-03" db="EMBL/GenBank/DDBJ databases">
        <authorList>
            <person name="Sun L."/>
            <person name="Liu H."/>
            <person name="Chen W."/>
            <person name="Huang K."/>
            <person name="Liu W."/>
            <person name="Gao X."/>
        </authorList>
    </citation>
    <scope>NUCLEOTIDE SEQUENCE [LARGE SCALE GENOMIC DNA]</scope>
    <source>
        <strain evidence="11">SH9</strain>
    </source>
</reference>
<feature type="transmembrane region" description="Helical" evidence="8">
    <location>
        <begin position="202"/>
        <end position="224"/>
    </location>
</feature>
<evidence type="ECO:0000313" key="11">
    <source>
        <dbReference type="Proteomes" id="UP000239772"/>
    </source>
</evidence>
<feature type="transmembrane region" description="Helical" evidence="8">
    <location>
        <begin position="27"/>
        <end position="50"/>
    </location>
</feature>
<dbReference type="EMBL" id="PVZS01000008">
    <property type="protein sequence ID" value="PSC05424.1"/>
    <property type="molecule type" value="Genomic_DNA"/>
</dbReference>
<dbReference type="PANTHER" id="PTHR43357:SF3">
    <property type="entry name" value="FE(3+)-TRANSPORT SYSTEM PERMEASE PROTEIN FBPB 2"/>
    <property type="match status" value="1"/>
</dbReference>
<feature type="transmembrane region" description="Helical" evidence="8">
    <location>
        <begin position="74"/>
        <end position="97"/>
    </location>
</feature>
<dbReference type="InterPro" id="IPR000515">
    <property type="entry name" value="MetI-like"/>
</dbReference>
<keyword evidence="11" id="KW-1185">Reference proteome</keyword>
<accession>A0A2T1HUV5</accession>
<feature type="transmembrane region" description="Helical" evidence="8">
    <location>
        <begin position="425"/>
        <end position="443"/>
    </location>
</feature>
<keyword evidence="6 8" id="KW-1133">Transmembrane helix</keyword>
<keyword evidence="5 8" id="KW-0812">Transmembrane</keyword>
<evidence type="ECO:0000256" key="7">
    <source>
        <dbReference type="ARBA" id="ARBA00023136"/>
    </source>
</evidence>
<dbReference type="Pfam" id="PF00528">
    <property type="entry name" value="BPD_transp_1"/>
    <property type="match status" value="1"/>
</dbReference>
<feature type="transmembrane region" description="Helical" evidence="8">
    <location>
        <begin position="348"/>
        <end position="371"/>
    </location>
</feature>
<dbReference type="AlphaFoldDB" id="A0A2T1HUV5"/>
<dbReference type="InterPro" id="IPR035906">
    <property type="entry name" value="MetI-like_sf"/>
</dbReference>
<evidence type="ECO:0000256" key="8">
    <source>
        <dbReference type="RuleBase" id="RU363032"/>
    </source>
</evidence>
<keyword evidence="7 8" id="KW-0472">Membrane</keyword>
<dbReference type="OrthoDB" id="9790211at2"/>
<comment type="caution">
    <text evidence="10">The sequence shown here is derived from an EMBL/GenBank/DDBJ whole genome shotgun (WGS) entry which is preliminary data.</text>
</comment>
<name>A0A2T1HUV5_9HYPH</name>
<organism evidence="10 11">
    <name type="scientific">Alsobacter soli</name>
    <dbReference type="NCBI Taxonomy" id="2109933"/>
    <lineage>
        <taxon>Bacteria</taxon>
        <taxon>Pseudomonadati</taxon>
        <taxon>Pseudomonadota</taxon>
        <taxon>Alphaproteobacteria</taxon>
        <taxon>Hyphomicrobiales</taxon>
        <taxon>Alsobacteraceae</taxon>
        <taxon>Alsobacter</taxon>
    </lineage>
</organism>
<evidence type="ECO:0000256" key="3">
    <source>
        <dbReference type="ARBA" id="ARBA00022475"/>
    </source>
</evidence>
<feature type="transmembrane region" description="Helical" evidence="8">
    <location>
        <begin position="383"/>
        <end position="405"/>
    </location>
</feature>
<dbReference type="RefSeq" id="WP_106336450.1">
    <property type="nucleotide sequence ID" value="NZ_PVZS01000008.1"/>
</dbReference>
<dbReference type="PANTHER" id="PTHR43357">
    <property type="entry name" value="INNER MEMBRANE ABC TRANSPORTER PERMEASE PROTEIN YDCV"/>
    <property type="match status" value="1"/>
</dbReference>
<protein>
    <submittedName>
        <fullName evidence="10">Iron ABC transporter permease</fullName>
    </submittedName>
</protein>
<evidence type="ECO:0000256" key="6">
    <source>
        <dbReference type="ARBA" id="ARBA00022989"/>
    </source>
</evidence>
<evidence type="ECO:0000256" key="4">
    <source>
        <dbReference type="ARBA" id="ARBA00022519"/>
    </source>
</evidence>
<keyword evidence="2 8" id="KW-0813">Transport</keyword>
<evidence type="ECO:0000313" key="10">
    <source>
        <dbReference type="EMBL" id="PSC05424.1"/>
    </source>
</evidence>
<evidence type="ECO:0000259" key="9">
    <source>
        <dbReference type="PROSITE" id="PS50928"/>
    </source>
</evidence>
<keyword evidence="3" id="KW-1003">Cell membrane</keyword>
<dbReference type="Gene3D" id="1.10.3720.10">
    <property type="entry name" value="MetI-like"/>
    <property type="match status" value="2"/>
</dbReference>